<keyword evidence="4 11" id="KW-0347">Helicase</keyword>
<dbReference type="GO" id="GO:0005524">
    <property type="term" value="F:ATP binding"/>
    <property type="evidence" value="ECO:0007669"/>
    <property type="project" value="UniProtKB-KW"/>
</dbReference>
<dbReference type="InterPro" id="IPR045628">
    <property type="entry name" value="Lhr_WH_dom"/>
</dbReference>
<keyword evidence="1" id="KW-0547">Nucleotide-binding</keyword>
<sequence>MVRSPAADPLAIFSPATRSWFTSAFARPTRAQELGWQAIATGEHTLLLAPTGSGKTLAAFLACLDRLVQREPLPRGRDGRPVRPGVSVVYVSPLRALSYDIERNLRAPLAGLRLAALRDGRPDPEIDVAVRTGDTPAREREDLRRHPPDILITTPESLYLMLTSAAREVLATAETVIIDEIHTLAATKRGAHLALTLERLERLTGREFQRIGLSATQRPLDEIARFLGGDRPVRIVDAGSGRPLDLQVVVPLEDLSRPAEFAGPVPESELSPEQRSSVWPAFYQEILEQVRAHRSTLIFVNNRRLAERIAARVNELAGAELLRAHHGSVAREQRLAIEEELKAGRLPGIVCTSSMELGIDMGAVDLVIQVESPKSVASGLQRVGRAGHQVGAVSRGRFLPKHRGDLLECAVVTRRMREGLIEETRVPKNPLDVLAQQIVAACAVEEFSIEDLLGMVRRAYPFASLSREQLEGVLAMLAGQYPSDEFAELRPRITWDRETGTISARRDARTLAIVNAGTIPDRGLYGVFLGDGGPRVGELDEEMVYESRPGETFVLGASTWRIEQITRDRVIVSPAPGQPGKMPFWRGDGIGRSAELGEAVGAFTRQLERFRSPDEAIGWLTTEADLDERAARNLVDYLVEEREATGCLPTDRRIVVERYLDELGDWRVVILSPYGGRVHAPWAMTIEARLAEAGFPESQVIWGDDGIAIRLGGGEDVPPLDVFFPAPDELEDLLLSRLGSTALFAARFRENAARALLLPRRRPGARSPLWLQRLRAANLLAVASRYGSFPIILETYRECLQDVFDLPALHRLLQRVQQREVEVREVAVRDASPFARSLVFEYVAAFMYEGDAPLAERRAQALTLDRSLLRDLLGEADLRDLLDARLIDEVELELQALAATRKPADADTLHDLLRRLGDLTADEVAARIAEPGLAGALLAELARSGRVCAVRIAGEDRWIPAEDAARYRDALGVALPQGVPGAFAPPAEGALASLLARYARTHGPFDTGQPASRWNLPVALVADTLRQLEREGRVVAGTFRPGTGGSEWCDVGVLRTIKRRAIARLREEVEPVDAATYARFVVGWHGLLRPRRGLDALRDAIAQLEGYPLPASMLERVILPARVEDYTPAMLDTLCATGEVAWFGAGRLRSEDGKVVLAARERLPAFVPPAPEPPDDPLARAVLDLLRQRGALFFTDIVAATGAPLRDVLGVLWDLVWGGFITNDTLAPLRAWARRGRDGAAPGGRLRGLPPEAAGRWSVLPPPLGRTRALHAWASAVLERRGVAAREAVNAEALRGGFSALYPVFREMEERGRVRRGYFVEGLGGAQFALPGTVDRIRAEREPADRLQAVILAAVDPAQPYGELLPWPAAGDAAARGPARTAGNFVILVDGRPVLALERWGKSLLQLPADDPDGEERLDAALDCLCRAAPWLAPRGLAIERIDGAPAAESPLAEHLARRGFAAGYRGLTLRPAALGTMTYARG</sequence>
<dbReference type="GO" id="GO:0016887">
    <property type="term" value="F:ATP hydrolysis activity"/>
    <property type="evidence" value="ECO:0007669"/>
    <property type="project" value="TreeGrafter"/>
</dbReference>
<evidence type="ECO:0000256" key="2">
    <source>
        <dbReference type="ARBA" id="ARBA00022763"/>
    </source>
</evidence>
<dbReference type="Gene3D" id="3.40.50.300">
    <property type="entry name" value="P-loop containing nucleotide triphosphate hydrolases"/>
    <property type="match status" value="2"/>
</dbReference>
<dbReference type="SMART" id="SM00382">
    <property type="entry name" value="AAA"/>
    <property type="match status" value="1"/>
</dbReference>
<dbReference type="PROSITE" id="PS51192">
    <property type="entry name" value="HELICASE_ATP_BIND_1"/>
    <property type="match status" value="1"/>
</dbReference>
<evidence type="ECO:0000256" key="3">
    <source>
        <dbReference type="ARBA" id="ARBA00022801"/>
    </source>
</evidence>
<dbReference type="InterPro" id="IPR027417">
    <property type="entry name" value="P-loop_NTPase"/>
</dbReference>
<evidence type="ECO:0000256" key="1">
    <source>
        <dbReference type="ARBA" id="ARBA00022741"/>
    </source>
</evidence>
<dbReference type="SMART" id="SM00490">
    <property type="entry name" value="HELICc"/>
    <property type="match status" value="1"/>
</dbReference>
<dbReference type="InterPro" id="IPR013701">
    <property type="entry name" value="Lhr-like_DEAD/DEAH_assoc"/>
</dbReference>
<dbReference type="InterPro" id="IPR052511">
    <property type="entry name" value="ATP-dep_Helicase"/>
</dbReference>
<dbReference type="Pfam" id="PF19306">
    <property type="entry name" value="WHD_Lhr"/>
    <property type="match status" value="1"/>
</dbReference>
<keyword evidence="3" id="KW-0378">Hydrolase</keyword>
<dbReference type="PROSITE" id="PS51194">
    <property type="entry name" value="HELICASE_CTER"/>
    <property type="match status" value="1"/>
</dbReference>
<evidence type="ECO:0000256" key="6">
    <source>
        <dbReference type="ARBA" id="ARBA00023125"/>
    </source>
</evidence>
<dbReference type="GO" id="GO:0003677">
    <property type="term" value="F:DNA binding"/>
    <property type="evidence" value="ECO:0007669"/>
    <property type="project" value="UniProtKB-KW"/>
</dbReference>
<protein>
    <submittedName>
        <fullName evidence="11">ATP-dependent Lhr-like helicase</fullName>
    </submittedName>
</protein>
<dbReference type="InterPro" id="IPR055369">
    <property type="entry name" value="WH2_Lhr"/>
</dbReference>
<dbReference type="InterPro" id="IPR011545">
    <property type="entry name" value="DEAD/DEAH_box_helicase_dom"/>
</dbReference>
<dbReference type="PANTHER" id="PTHR47962:SF5">
    <property type="entry name" value="ATP-DEPENDENT HELICASE LHR-RELATED"/>
    <property type="match status" value="1"/>
</dbReference>
<dbReference type="CDD" id="cd18796">
    <property type="entry name" value="SF2_C_LHR"/>
    <property type="match status" value="1"/>
</dbReference>
<dbReference type="Pfam" id="PF23235">
    <property type="entry name" value="WHD_3rd_Lhr"/>
    <property type="match status" value="1"/>
</dbReference>
<dbReference type="Proteomes" id="UP000223071">
    <property type="component" value="Unassembled WGS sequence"/>
</dbReference>
<evidence type="ECO:0000256" key="5">
    <source>
        <dbReference type="ARBA" id="ARBA00022840"/>
    </source>
</evidence>
<dbReference type="GO" id="GO:0004386">
    <property type="term" value="F:helicase activity"/>
    <property type="evidence" value="ECO:0007669"/>
    <property type="project" value="UniProtKB-KW"/>
</dbReference>
<dbReference type="SMART" id="SM00487">
    <property type="entry name" value="DEXDc"/>
    <property type="match status" value="1"/>
</dbReference>
<dbReference type="RefSeq" id="WP_098503841.1">
    <property type="nucleotide sequence ID" value="NZ_PDJQ01000001.1"/>
</dbReference>
<keyword evidence="2" id="KW-0227">DNA damage</keyword>
<dbReference type="InterPro" id="IPR003593">
    <property type="entry name" value="AAA+_ATPase"/>
</dbReference>
<dbReference type="Pfam" id="PF23236">
    <property type="entry name" value="WHD_2nd_Lhr"/>
    <property type="match status" value="1"/>
</dbReference>
<dbReference type="SUPFAM" id="SSF52540">
    <property type="entry name" value="P-loop containing nucleoside triphosphate hydrolases"/>
    <property type="match status" value="1"/>
</dbReference>
<accession>A0A2A9HH43</accession>
<dbReference type="InterPro" id="IPR055367">
    <property type="entry name" value="WH4_Lhr"/>
</dbReference>
<comment type="caution">
    <text evidence="11">The sequence shown here is derived from an EMBL/GenBank/DDBJ whole genome shotgun (WGS) entry which is preliminary data.</text>
</comment>
<dbReference type="Pfam" id="PF00270">
    <property type="entry name" value="DEAD"/>
    <property type="match status" value="1"/>
</dbReference>
<evidence type="ECO:0000259" key="9">
    <source>
        <dbReference type="PROSITE" id="PS51192"/>
    </source>
</evidence>
<name>A0A2A9HH43_TEPT2</name>
<gene>
    <name evidence="11" type="ORF">A9A59_1682</name>
</gene>
<proteinExistence type="predicted"/>
<evidence type="ECO:0000313" key="12">
    <source>
        <dbReference type="Proteomes" id="UP000223071"/>
    </source>
</evidence>
<dbReference type="Pfam" id="PF23234">
    <property type="entry name" value="WHD_4th_Lhr"/>
    <property type="match status" value="1"/>
</dbReference>
<keyword evidence="5" id="KW-0067">ATP-binding</keyword>
<dbReference type="Pfam" id="PF00271">
    <property type="entry name" value="Helicase_C"/>
    <property type="match status" value="1"/>
</dbReference>
<evidence type="ECO:0000256" key="7">
    <source>
        <dbReference type="ARBA" id="ARBA00023204"/>
    </source>
</evidence>
<reference evidence="11 12" key="1">
    <citation type="submission" date="2017-09" db="EMBL/GenBank/DDBJ databases">
        <title>Sequencing the genomes of two abundant thermophiles in Great Basin hot springs: Thermocrinis jamiesonii and novel Chloroflexi Thermoflexus hugenholtzii.</title>
        <authorList>
            <person name="Hedlund B."/>
        </authorList>
    </citation>
    <scope>NUCLEOTIDE SEQUENCE [LARGE SCALE GENOMIC DNA]</scope>
    <source>
        <strain evidence="11 12">G233</strain>
    </source>
</reference>
<dbReference type="InterPro" id="IPR055368">
    <property type="entry name" value="WH3_Lhr"/>
</dbReference>
<dbReference type="Pfam" id="PF08494">
    <property type="entry name" value="DEAD_assoc"/>
    <property type="match status" value="1"/>
</dbReference>
<dbReference type="InterPro" id="IPR001650">
    <property type="entry name" value="Helicase_C-like"/>
</dbReference>
<keyword evidence="12" id="KW-1185">Reference proteome</keyword>
<evidence type="ECO:0000256" key="4">
    <source>
        <dbReference type="ARBA" id="ARBA00022806"/>
    </source>
</evidence>
<evidence type="ECO:0000313" key="11">
    <source>
        <dbReference type="EMBL" id="PFG74452.1"/>
    </source>
</evidence>
<evidence type="ECO:0000256" key="8">
    <source>
        <dbReference type="ARBA" id="ARBA00023235"/>
    </source>
</evidence>
<keyword evidence="7" id="KW-0234">DNA repair</keyword>
<dbReference type="CDD" id="cd17922">
    <property type="entry name" value="DEXHc_LHR-like"/>
    <property type="match status" value="1"/>
</dbReference>
<dbReference type="InterPro" id="IPR014001">
    <property type="entry name" value="Helicase_ATP-bd"/>
</dbReference>
<feature type="domain" description="Helicase C-terminal" evidence="10">
    <location>
        <begin position="282"/>
        <end position="432"/>
    </location>
</feature>
<evidence type="ECO:0000259" key="10">
    <source>
        <dbReference type="PROSITE" id="PS51194"/>
    </source>
</evidence>
<organism evidence="11 12">
    <name type="scientific">Tepidiforma thermophila (strain KCTC 52669 / CGMCC 1.13589 / G233)</name>
    <dbReference type="NCBI Taxonomy" id="2761530"/>
    <lineage>
        <taxon>Bacteria</taxon>
        <taxon>Bacillati</taxon>
        <taxon>Chloroflexota</taxon>
        <taxon>Tepidiformia</taxon>
        <taxon>Tepidiformales</taxon>
        <taxon>Tepidiformaceae</taxon>
        <taxon>Tepidiforma</taxon>
    </lineage>
</organism>
<keyword evidence="6" id="KW-0238">DNA-binding</keyword>
<dbReference type="EMBL" id="PDJQ01000001">
    <property type="protein sequence ID" value="PFG74452.1"/>
    <property type="molecule type" value="Genomic_DNA"/>
</dbReference>
<keyword evidence="8" id="KW-0413">Isomerase</keyword>
<dbReference type="PANTHER" id="PTHR47962">
    <property type="entry name" value="ATP-DEPENDENT HELICASE LHR-RELATED-RELATED"/>
    <property type="match status" value="1"/>
</dbReference>
<dbReference type="GO" id="GO:0006281">
    <property type="term" value="P:DNA repair"/>
    <property type="evidence" value="ECO:0007669"/>
    <property type="project" value="UniProtKB-KW"/>
</dbReference>
<feature type="domain" description="Helicase ATP-binding" evidence="9">
    <location>
        <begin position="36"/>
        <end position="235"/>
    </location>
</feature>